<accession>A0AAU9XJ96</accession>
<name>A0AAU9XJ96_9CNID</name>
<evidence type="ECO:0000259" key="1">
    <source>
        <dbReference type="PROSITE" id="PS51034"/>
    </source>
</evidence>
<dbReference type="PROSITE" id="PS51034">
    <property type="entry name" value="ZP_2"/>
    <property type="match status" value="1"/>
</dbReference>
<dbReference type="AlphaFoldDB" id="A0AAU9XJ96"/>
<protein>
    <recommendedName>
        <fullName evidence="1">ZP domain-containing protein</fullName>
    </recommendedName>
</protein>
<dbReference type="InterPro" id="IPR055356">
    <property type="entry name" value="ZP-N"/>
</dbReference>
<dbReference type="PANTHER" id="PTHR11576">
    <property type="entry name" value="ZONA PELLUCIDA SPERM-BINDING PROTEIN 3"/>
    <property type="match status" value="1"/>
</dbReference>
<comment type="caution">
    <text evidence="2">The sequence shown here is derived from an EMBL/GenBank/DDBJ whole genome shotgun (WGS) entry which is preliminary data.</text>
</comment>
<dbReference type="Gene3D" id="2.60.40.3210">
    <property type="entry name" value="Zona pellucida, ZP-N domain"/>
    <property type="match status" value="1"/>
</dbReference>
<sequence>MRLVLALFSIVVVGIENSFQKVYSNAEYLEDKCTVQSTDNYHTRLACRAVVICRPKEMSISLPKALLATVAREDFGLLDSNCAATENATHFVLTTSLIGCGTFNRHTESDVIYSNKVRQVYSETVIITRSPEIQISFSCHYSRHGLVSTGAIRGKDTEDTFEPEDDRCWKNKVSVEYPRRGYNGFFEWFTCGKADSETVA</sequence>
<evidence type="ECO:0000313" key="3">
    <source>
        <dbReference type="Proteomes" id="UP001159428"/>
    </source>
</evidence>
<dbReference type="InterPro" id="IPR001507">
    <property type="entry name" value="ZP_dom"/>
</dbReference>
<evidence type="ECO:0000313" key="2">
    <source>
        <dbReference type="EMBL" id="CAH3147622.1"/>
    </source>
</evidence>
<dbReference type="Pfam" id="PF23344">
    <property type="entry name" value="ZP-N"/>
    <property type="match status" value="1"/>
</dbReference>
<proteinExistence type="predicted"/>
<feature type="domain" description="ZP" evidence="1">
    <location>
        <begin position="52"/>
        <end position="200"/>
    </location>
</feature>
<keyword evidence="3" id="KW-1185">Reference proteome</keyword>
<dbReference type="Proteomes" id="UP001159428">
    <property type="component" value="Unassembled WGS sequence"/>
</dbReference>
<dbReference type="PANTHER" id="PTHR11576:SF14">
    <property type="entry name" value="ZP DOMAIN-CONTAINING PROTEIN"/>
    <property type="match status" value="1"/>
</dbReference>
<dbReference type="EMBL" id="CALNXJ010000043">
    <property type="protein sequence ID" value="CAH3147622.1"/>
    <property type="molecule type" value="Genomic_DNA"/>
</dbReference>
<gene>
    <name evidence="2" type="ORF">PMEA_00023496</name>
</gene>
<organism evidence="2 3">
    <name type="scientific">Pocillopora meandrina</name>
    <dbReference type="NCBI Taxonomy" id="46732"/>
    <lineage>
        <taxon>Eukaryota</taxon>
        <taxon>Metazoa</taxon>
        <taxon>Cnidaria</taxon>
        <taxon>Anthozoa</taxon>
        <taxon>Hexacorallia</taxon>
        <taxon>Scleractinia</taxon>
        <taxon>Astrocoeniina</taxon>
        <taxon>Pocilloporidae</taxon>
        <taxon>Pocillopora</taxon>
    </lineage>
</organism>
<reference evidence="2 3" key="1">
    <citation type="submission" date="2022-05" db="EMBL/GenBank/DDBJ databases">
        <authorList>
            <consortium name="Genoscope - CEA"/>
            <person name="William W."/>
        </authorList>
    </citation>
    <scope>NUCLEOTIDE SEQUENCE [LARGE SCALE GENOMIC DNA]</scope>
</reference>